<dbReference type="GO" id="GO:0008168">
    <property type="term" value="F:methyltransferase activity"/>
    <property type="evidence" value="ECO:0007669"/>
    <property type="project" value="UniProtKB-KW"/>
</dbReference>
<reference evidence="15" key="1">
    <citation type="journal article" date="2017" name="bioRxiv">
        <title>Comparative analysis of the genomes of Stylophora pistillata and Acropora digitifera provides evidence for extensive differences between species of corals.</title>
        <authorList>
            <person name="Voolstra C.R."/>
            <person name="Li Y."/>
            <person name="Liew Y.J."/>
            <person name="Baumgarten S."/>
            <person name="Zoccola D."/>
            <person name="Flot J.-F."/>
            <person name="Tambutte S."/>
            <person name="Allemand D."/>
            <person name="Aranda M."/>
        </authorList>
    </citation>
    <scope>NUCLEOTIDE SEQUENCE [LARGE SCALE GENOMIC DNA]</scope>
</reference>
<dbReference type="GO" id="GO:0003677">
    <property type="term" value="F:DNA binding"/>
    <property type="evidence" value="ECO:0007669"/>
    <property type="project" value="UniProtKB-KW"/>
</dbReference>
<dbReference type="Pfam" id="PF21549">
    <property type="entry name" value="PRDM2_PR"/>
    <property type="match status" value="2"/>
</dbReference>
<feature type="compositionally biased region" description="Polar residues" evidence="11">
    <location>
        <begin position="691"/>
        <end position="700"/>
    </location>
</feature>
<feature type="compositionally biased region" description="Basic and acidic residues" evidence="11">
    <location>
        <begin position="743"/>
        <end position="762"/>
    </location>
</feature>
<keyword evidence="9" id="KW-0539">Nucleus</keyword>
<evidence type="ECO:0000256" key="4">
    <source>
        <dbReference type="ARBA" id="ARBA00022771"/>
    </source>
</evidence>
<dbReference type="FunFam" id="3.30.160.60:FF:000325">
    <property type="entry name" value="ZFP90 zinc finger protein"/>
    <property type="match status" value="1"/>
</dbReference>
<keyword evidence="14" id="KW-0489">Methyltransferase</keyword>
<feature type="domain" description="C2H2-type" evidence="12">
    <location>
        <begin position="356"/>
        <end position="383"/>
    </location>
</feature>
<dbReference type="PROSITE" id="PS50157">
    <property type="entry name" value="ZINC_FINGER_C2H2_2"/>
    <property type="match status" value="5"/>
</dbReference>
<comment type="subcellular location">
    <subcellularLocation>
        <location evidence="1">Nucleus</location>
    </subcellularLocation>
</comment>
<dbReference type="AlphaFoldDB" id="A0A2B4T2V4"/>
<dbReference type="InterPro" id="IPR036236">
    <property type="entry name" value="Znf_C2H2_sf"/>
</dbReference>
<feature type="domain" description="SET" evidence="13">
    <location>
        <begin position="546"/>
        <end position="662"/>
    </location>
</feature>
<dbReference type="Proteomes" id="UP000225706">
    <property type="component" value="Unassembled WGS sequence"/>
</dbReference>
<evidence type="ECO:0000259" key="12">
    <source>
        <dbReference type="PROSITE" id="PS50157"/>
    </source>
</evidence>
<evidence type="ECO:0000256" key="10">
    <source>
        <dbReference type="PROSITE-ProRule" id="PRU00042"/>
    </source>
</evidence>
<keyword evidence="6" id="KW-0805">Transcription regulation</keyword>
<dbReference type="SUPFAM" id="SSF82199">
    <property type="entry name" value="SET domain"/>
    <property type="match status" value="2"/>
</dbReference>
<feature type="domain" description="SET" evidence="13">
    <location>
        <begin position="91"/>
        <end position="211"/>
    </location>
</feature>
<evidence type="ECO:0000256" key="7">
    <source>
        <dbReference type="ARBA" id="ARBA00023125"/>
    </source>
</evidence>
<dbReference type="GO" id="GO:0010468">
    <property type="term" value="P:regulation of gene expression"/>
    <property type="evidence" value="ECO:0007669"/>
    <property type="project" value="TreeGrafter"/>
</dbReference>
<dbReference type="OrthoDB" id="7734462at2759"/>
<dbReference type="Pfam" id="PF00096">
    <property type="entry name" value="zf-C2H2"/>
    <property type="match status" value="4"/>
</dbReference>
<evidence type="ECO:0000256" key="9">
    <source>
        <dbReference type="ARBA" id="ARBA00023242"/>
    </source>
</evidence>
<evidence type="ECO:0000256" key="1">
    <source>
        <dbReference type="ARBA" id="ARBA00004123"/>
    </source>
</evidence>
<dbReference type="InterPro" id="IPR001214">
    <property type="entry name" value="SET_dom"/>
</dbReference>
<feature type="domain" description="C2H2-type" evidence="12">
    <location>
        <begin position="852"/>
        <end position="879"/>
    </location>
</feature>
<evidence type="ECO:0000256" key="8">
    <source>
        <dbReference type="ARBA" id="ARBA00023163"/>
    </source>
</evidence>
<keyword evidence="5" id="KW-0862">Zinc</keyword>
<keyword evidence="8" id="KW-0804">Transcription</keyword>
<dbReference type="SUPFAM" id="SSF57667">
    <property type="entry name" value="beta-beta-alpha zinc fingers"/>
    <property type="match status" value="3"/>
</dbReference>
<evidence type="ECO:0000259" key="13">
    <source>
        <dbReference type="PROSITE" id="PS50280"/>
    </source>
</evidence>
<dbReference type="Gene3D" id="3.30.160.60">
    <property type="entry name" value="Classic Zinc Finger"/>
    <property type="match status" value="4"/>
</dbReference>
<keyword evidence="15" id="KW-1185">Reference proteome</keyword>
<evidence type="ECO:0000256" key="5">
    <source>
        <dbReference type="ARBA" id="ARBA00022833"/>
    </source>
</evidence>
<evidence type="ECO:0000256" key="3">
    <source>
        <dbReference type="ARBA" id="ARBA00022737"/>
    </source>
</evidence>
<dbReference type="PANTHER" id="PTHR16515">
    <property type="entry name" value="PR DOMAIN ZINC FINGER PROTEIN"/>
    <property type="match status" value="1"/>
</dbReference>
<feature type="domain" description="C2H2-type" evidence="12">
    <location>
        <begin position="880"/>
        <end position="907"/>
    </location>
</feature>
<keyword evidence="7" id="KW-0238">DNA-binding</keyword>
<dbReference type="GO" id="GO:0032259">
    <property type="term" value="P:methylation"/>
    <property type="evidence" value="ECO:0007669"/>
    <property type="project" value="UniProtKB-KW"/>
</dbReference>
<feature type="domain" description="C2H2-type" evidence="12">
    <location>
        <begin position="384"/>
        <end position="406"/>
    </location>
</feature>
<evidence type="ECO:0000256" key="6">
    <source>
        <dbReference type="ARBA" id="ARBA00023015"/>
    </source>
</evidence>
<keyword evidence="3" id="KW-0677">Repeat</keyword>
<dbReference type="GO" id="GO:0008270">
    <property type="term" value="F:zinc ion binding"/>
    <property type="evidence" value="ECO:0007669"/>
    <property type="project" value="UniProtKB-KW"/>
</dbReference>
<dbReference type="PANTHER" id="PTHR16515:SF22">
    <property type="entry name" value="HISTONE-LYSINE N-METHYLTRANSFERASE PRDM6-RELATED"/>
    <property type="match status" value="1"/>
</dbReference>
<evidence type="ECO:0000256" key="2">
    <source>
        <dbReference type="ARBA" id="ARBA00022723"/>
    </source>
</evidence>
<dbReference type="SMART" id="SM00317">
    <property type="entry name" value="SET"/>
    <property type="match status" value="2"/>
</dbReference>
<evidence type="ECO:0000313" key="15">
    <source>
        <dbReference type="Proteomes" id="UP000225706"/>
    </source>
</evidence>
<dbReference type="InterPro" id="IPR046341">
    <property type="entry name" value="SET_dom_sf"/>
</dbReference>
<sequence length="939" mass="106686">MDGSPSSTGSSQYRVHFTEQDLQYVLYGRNPVEVVQILKTTTEEDMDSSEQQPEFLKTAPDKRWINVAMETGQSKSARNTKLCYAVSSFPDEVKLCLSGIPGEGHGVCAKHHIPAGTWIGPYEGKCLSLETDNVNVTPDIDTSYMWEVYDNGKLAFFLDGSDTDTSSWMRFIRCARHKEEQNMFAFQHNKSIFYRAFREIPSGTELLVWYDDKYYLQHMGIPVSNWDKDISQHFPVFKGKASSTQHAGNVTISSAHESQSEQETSPVNMSHETNHQERSSKSCVKNSLPPCKRQVDKSFPQETERPLKLPRMQQESSNGTSPAENNSVTTTGIQLTTGYRKIYDKVLENIRESDDFKCGQCKMSFTQRSLLNNHLCSRMPCKPYRCGHCHESFAQPKELRMHAVVHGISEDFEEEQLTCLATQFTDTKMMASTVEKAAAFPRTQLSTVKEKRPKEAIIKPRGFAFTAEDLYNYLHQKTGNVETINIEESKSKKLEENGSGMEKPSSFCRICNKIYTIRCPIHPPSSQSEPSLPGDWNSYALKSFPDVVQLCKSSIPGKKHGVSAKQHIPVGTWIGPYEGKRINPEDVKPSMDSSYLWEIYKDGQILYYLDATDENSSSWMRFIKCARHRSEQNLFAFQYCGNIYYRAFRDIPVGTELLVWYEDIYPQYFGIPISIHDLNSTGSRPYPVMPTTYTDGQQVSPIPPPSITAGKQASAQLQTSSNRRSPRDSPPTRPTQTPSATEGEVHVKKQAPKENIKRKCEDSNGSNKKAKMQNTPKTDGPKEMLRKLEEARLKDLQDKTELPCEWPRVADGEFILENGEPKIWHCGQCDKSFAQRSLLQMQICARNPNRPYQCGHCSQEFAHPNELRTHAVIHSGKKPFKCGFCSRTFAGATTLNNHVRTHTGERPFTCNKCYKTFSQASQLSKHKRSLYECLPRDNY</sequence>
<feature type="compositionally biased region" description="Polar residues" evidence="11">
    <location>
        <begin position="245"/>
        <end position="271"/>
    </location>
</feature>
<feature type="region of interest" description="Disordered" evidence="11">
    <location>
        <begin position="245"/>
        <end position="332"/>
    </location>
</feature>
<keyword evidence="4 10" id="KW-0863">Zinc-finger</keyword>
<dbReference type="InterPro" id="IPR013087">
    <property type="entry name" value="Znf_C2H2_type"/>
</dbReference>
<feature type="region of interest" description="Disordered" evidence="11">
    <location>
        <begin position="687"/>
        <end position="783"/>
    </location>
</feature>
<evidence type="ECO:0000313" key="14">
    <source>
        <dbReference type="EMBL" id="PFX34935.1"/>
    </source>
</evidence>
<dbReference type="EMBL" id="LSMT01000001">
    <property type="protein sequence ID" value="PFX34935.1"/>
    <property type="molecule type" value="Genomic_DNA"/>
</dbReference>
<organism evidence="14 15">
    <name type="scientific">Stylophora pistillata</name>
    <name type="common">Smooth cauliflower coral</name>
    <dbReference type="NCBI Taxonomy" id="50429"/>
    <lineage>
        <taxon>Eukaryota</taxon>
        <taxon>Metazoa</taxon>
        <taxon>Cnidaria</taxon>
        <taxon>Anthozoa</taxon>
        <taxon>Hexacorallia</taxon>
        <taxon>Scleractinia</taxon>
        <taxon>Astrocoeniina</taxon>
        <taxon>Pocilloporidae</taxon>
        <taxon>Stylophora</taxon>
    </lineage>
</organism>
<dbReference type="PROSITE" id="PS00028">
    <property type="entry name" value="ZINC_FINGER_C2H2_1"/>
    <property type="match status" value="3"/>
</dbReference>
<gene>
    <name evidence="14" type="primary">Prdm6</name>
    <name evidence="14" type="ORF">AWC38_SpisGene153</name>
</gene>
<feature type="compositionally biased region" description="Polar residues" evidence="11">
    <location>
        <begin position="313"/>
        <end position="332"/>
    </location>
</feature>
<dbReference type="PROSITE" id="PS50280">
    <property type="entry name" value="SET"/>
    <property type="match status" value="2"/>
</dbReference>
<dbReference type="InterPro" id="IPR050331">
    <property type="entry name" value="Zinc_finger"/>
</dbReference>
<evidence type="ECO:0000256" key="11">
    <source>
        <dbReference type="SAM" id="MobiDB-lite"/>
    </source>
</evidence>
<keyword evidence="2" id="KW-0479">Metal-binding</keyword>
<feature type="compositionally biased region" description="Polar residues" evidence="11">
    <location>
        <begin position="709"/>
        <end position="718"/>
    </location>
</feature>
<dbReference type="FunFam" id="3.30.160.60:FF:000688">
    <property type="entry name" value="zinc finger protein 197 isoform X1"/>
    <property type="match status" value="1"/>
</dbReference>
<comment type="caution">
    <text evidence="14">The sequence shown here is derived from an EMBL/GenBank/DDBJ whole genome shotgun (WGS) entry which is preliminary data.</text>
</comment>
<feature type="compositionally biased region" description="Polar residues" evidence="11">
    <location>
        <begin position="763"/>
        <end position="777"/>
    </location>
</feature>
<accession>A0A2B4T2V4</accession>
<dbReference type="GO" id="GO:0005634">
    <property type="term" value="C:nucleus"/>
    <property type="evidence" value="ECO:0007669"/>
    <property type="project" value="UniProtKB-SubCell"/>
</dbReference>
<dbReference type="Gene3D" id="2.170.270.10">
    <property type="entry name" value="SET domain"/>
    <property type="match status" value="2"/>
</dbReference>
<dbReference type="SMART" id="SM00355">
    <property type="entry name" value="ZnF_C2H2"/>
    <property type="match status" value="5"/>
</dbReference>
<name>A0A2B4T2V4_STYPI</name>
<protein>
    <submittedName>
        <fullName evidence="14">Putative histone-lysine N-methyltransferase PRDM6</fullName>
    </submittedName>
</protein>
<keyword evidence="14" id="KW-0808">Transferase</keyword>
<proteinExistence type="predicted"/>
<feature type="domain" description="C2H2-type" evidence="12">
    <location>
        <begin position="908"/>
        <end position="931"/>
    </location>
</feature>